<name>A0AAV7FX66_DENCH</name>
<dbReference type="Proteomes" id="UP000775213">
    <property type="component" value="Unassembled WGS sequence"/>
</dbReference>
<dbReference type="EMBL" id="JAGFBR010000019">
    <property type="protein sequence ID" value="KAH0448482.1"/>
    <property type="molecule type" value="Genomic_DNA"/>
</dbReference>
<reference evidence="1 2" key="1">
    <citation type="journal article" date="2021" name="Hortic Res">
        <title>Chromosome-scale assembly of the Dendrobium chrysotoxum genome enhances the understanding of orchid evolution.</title>
        <authorList>
            <person name="Zhang Y."/>
            <person name="Zhang G.Q."/>
            <person name="Zhang D."/>
            <person name="Liu X.D."/>
            <person name="Xu X.Y."/>
            <person name="Sun W.H."/>
            <person name="Yu X."/>
            <person name="Zhu X."/>
            <person name="Wang Z.W."/>
            <person name="Zhao X."/>
            <person name="Zhong W.Y."/>
            <person name="Chen H."/>
            <person name="Yin W.L."/>
            <person name="Huang T."/>
            <person name="Niu S.C."/>
            <person name="Liu Z.J."/>
        </authorList>
    </citation>
    <scope>NUCLEOTIDE SEQUENCE [LARGE SCALE GENOMIC DNA]</scope>
    <source>
        <strain evidence="1">Lindl</strain>
    </source>
</reference>
<gene>
    <name evidence="1" type="ORF">IEQ34_022282</name>
</gene>
<proteinExistence type="predicted"/>
<protein>
    <submittedName>
        <fullName evidence="1">Uncharacterized protein</fullName>
    </submittedName>
</protein>
<organism evidence="1 2">
    <name type="scientific">Dendrobium chrysotoxum</name>
    <name type="common">Orchid</name>
    <dbReference type="NCBI Taxonomy" id="161865"/>
    <lineage>
        <taxon>Eukaryota</taxon>
        <taxon>Viridiplantae</taxon>
        <taxon>Streptophyta</taxon>
        <taxon>Embryophyta</taxon>
        <taxon>Tracheophyta</taxon>
        <taxon>Spermatophyta</taxon>
        <taxon>Magnoliopsida</taxon>
        <taxon>Liliopsida</taxon>
        <taxon>Asparagales</taxon>
        <taxon>Orchidaceae</taxon>
        <taxon>Epidendroideae</taxon>
        <taxon>Malaxideae</taxon>
        <taxon>Dendrobiinae</taxon>
        <taxon>Dendrobium</taxon>
    </lineage>
</organism>
<keyword evidence="2" id="KW-1185">Reference proteome</keyword>
<dbReference type="AlphaFoldDB" id="A0AAV7FX66"/>
<accession>A0AAV7FX66</accession>
<comment type="caution">
    <text evidence="1">The sequence shown here is derived from an EMBL/GenBank/DDBJ whole genome shotgun (WGS) entry which is preliminary data.</text>
</comment>
<evidence type="ECO:0000313" key="1">
    <source>
        <dbReference type="EMBL" id="KAH0448482.1"/>
    </source>
</evidence>
<sequence length="147" mass="16321">MQSSVWSFWVPIRSRQQHEPSGYLWTATRNFRTATTKVWTAVIGSGKFWTTAFKGSEILDSTQNLSRNLESNLGRKISGFWPSGCKGTRFLSGMVSSHLKRMQGFGSIPLTNIGSLIRQVKAQTAKLHFQSSLDCSFGGSSASLKMH</sequence>
<evidence type="ECO:0000313" key="2">
    <source>
        <dbReference type="Proteomes" id="UP000775213"/>
    </source>
</evidence>